<evidence type="ECO:0000256" key="1">
    <source>
        <dbReference type="SAM" id="MobiDB-lite"/>
    </source>
</evidence>
<sequence length="152" mass="16935">SGGRDAYEKGYILESIDAADGWVEFSGGLRLNVGESKGGQTQDVMKFQIQQTVLHHFQRVKQLQPRGIKVLSLFFIDKVANYRGITENGKPTLGKLGVWFEEAFRELAAKPAYEDLIPYEAGQVHAGYFSQDKKGLKDTNGSTKADDDTYNL</sequence>
<feature type="region of interest" description="Disordered" evidence="1">
    <location>
        <begin position="133"/>
        <end position="152"/>
    </location>
</feature>
<organism evidence="2">
    <name type="scientific">Tanacetum cinerariifolium</name>
    <name type="common">Dalmatian daisy</name>
    <name type="synonym">Chrysanthemum cinerariifolium</name>
    <dbReference type="NCBI Taxonomy" id="118510"/>
    <lineage>
        <taxon>Eukaryota</taxon>
        <taxon>Viridiplantae</taxon>
        <taxon>Streptophyta</taxon>
        <taxon>Embryophyta</taxon>
        <taxon>Tracheophyta</taxon>
        <taxon>Spermatophyta</taxon>
        <taxon>Magnoliopsida</taxon>
        <taxon>eudicotyledons</taxon>
        <taxon>Gunneridae</taxon>
        <taxon>Pentapetalae</taxon>
        <taxon>asterids</taxon>
        <taxon>campanulids</taxon>
        <taxon>Asterales</taxon>
        <taxon>Asteraceae</taxon>
        <taxon>Asteroideae</taxon>
        <taxon>Anthemideae</taxon>
        <taxon>Anthemidinae</taxon>
        <taxon>Tanacetum</taxon>
    </lineage>
</organism>
<proteinExistence type="predicted"/>
<dbReference type="AlphaFoldDB" id="A0A699W9Z0"/>
<comment type="caution">
    <text evidence="2">The sequence shown here is derived from an EMBL/GenBank/DDBJ whole genome shotgun (WGS) entry which is preliminary data.</text>
</comment>
<dbReference type="EMBL" id="BKCJ011546608">
    <property type="protein sequence ID" value="GFD41134.1"/>
    <property type="molecule type" value="Genomic_DNA"/>
</dbReference>
<evidence type="ECO:0000313" key="2">
    <source>
        <dbReference type="EMBL" id="GFD41134.1"/>
    </source>
</evidence>
<reference evidence="2" key="1">
    <citation type="journal article" date="2019" name="Sci. Rep.">
        <title>Draft genome of Tanacetum cinerariifolium, the natural source of mosquito coil.</title>
        <authorList>
            <person name="Yamashiro T."/>
            <person name="Shiraishi A."/>
            <person name="Satake H."/>
            <person name="Nakayama K."/>
        </authorList>
    </citation>
    <scope>NUCLEOTIDE SEQUENCE</scope>
</reference>
<accession>A0A699W9Z0</accession>
<name>A0A699W9Z0_TANCI</name>
<feature type="non-terminal residue" evidence="2">
    <location>
        <position position="152"/>
    </location>
</feature>
<protein>
    <submittedName>
        <fullName evidence="2">Uncharacterized protein</fullName>
    </submittedName>
</protein>
<gene>
    <name evidence="2" type="ORF">Tci_913103</name>
</gene>
<feature type="non-terminal residue" evidence="2">
    <location>
        <position position="1"/>
    </location>
</feature>